<dbReference type="EC" id="2.7.1.176" evidence="2"/>
<evidence type="ECO:0000313" key="13">
    <source>
        <dbReference type="Proteomes" id="UP001209486"/>
    </source>
</evidence>
<feature type="domain" description="Zeta toxin" evidence="7">
    <location>
        <begin position="24"/>
        <end position="82"/>
    </location>
</feature>
<dbReference type="EMBL" id="JABCUV010000009">
    <property type="protein sequence ID" value="NMW93696.1"/>
    <property type="molecule type" value="Genomic_DNA"/>
</dbReference>
<evidence type="ECO:0000313" key="12">
    <source>
        <dbReference type="Proteomes" id="UP000582487"/>
    </source>
</evidence>
<organism evidence="9 11">
    <name type="scientific">Mobiluncus mulieris</name>
    <dbReference type="NCBI Taxonomy" id="2052"/>
    <lineage>
        <taxon>Bacteria</taxon>
        <taxon>Bacillati</taxon>
        <taxon>Actinomycetota</taxon>
        <taxon>Actinomycetes</taxon>
        <taxon>Actinomycetales</taxon>
        <taxon>Actinomycetaceae</taxon>
        <taxon>Mobiluncus</taxon>
    </lineage>
</organism>
<dbReference type="Proteomes" id="UP000582487">
    <property type="component" value="Unassembled WGS sequence"/>
</dbReference>
<evidence type="ECO:0000256" key="4">
    <source>
        <dbReference type="ARBA" id="ARBA00022840"/>
    </source>
</evidence>
<name>A0A7Y0U6D7_9ACTO</name>
<comment type="similarity">
    <text evidence="1">Belongs to the zeta toxin family.</text>
</comment>
<evidence type="ECO:0000313" key="9">
    <source>
        <dbReference type="EMBL" id="NMW64911.1"/>
    </source>
</evidence>
<dbReference type="GO" id="GO:0005524">
    <property type="term" value="F:ATP binding"/>
    <property type="evidence" value="ECO:0007669"/>
    <property type="project" value="UniProtKB-KW"/>
</dbReference>
<dbReference type="Gene3D" id="3.40.50.300">
    <property type="entry name" value="P-loop containing nucleotide triphosphate hydrolases"/>
    <property type="match status" value="1"/>
</dbReference>
<comment type="caution">
    <text evidence="9">The sequence shown here is derived from an EMBL/GenBank/DDBJ whole genome shotgun (WGS) entry which is preliminary data.</text>
</comment>
<evidence type="ECO:0000313" key="8">
    <source>
        <dbReference type="EMBL" id="MCU9969346.1"/>
    </source>
</evidence>
<protein>
    <recommendedName>
        <fullName evidence="5">UDP-N-acetylglucosamine kinase</fullName>
        <ecNumber evidence="2">2.7.1.176</ecNumber>
    </recommendedName>
    <alternativeName>
        <fullName evidence="5">UDP-N-acetylglucosamine kinase</fullName>
    </alternativeName>
</protein>
<evidence type="ECO:0000256" key="5">
    <source>
        <dbReference type="ARBA" id="ARBA00032897"/>
    </source>
</evidence>
<reference evidence="11 12" key="2">
    <citation type="submission" date="2020-04" db="EMBL/GenBank/DDBJ databases">
        <title>Antimicrobial susceptibility and clonality of vaginal-derived multi-drug resistant Mobiluncus isolates in China.</title>
        <authorList>
            <person name="Zhang X."/>
        </authorList>
    </citation>
    <scope>NUCLEOTIDE SEQUENCE [LARGE SCALE GENOMIC DNA]</scope>
    <source>
        <strain evidence="9 11">13</strain>
        <strain evidence="10 12">7</strain>
    </source>
</reference>
<comment type="catalytic activity">
    <reaction evidence="6">
        <text>UDP-N-acetyl-alpha-D-glucosamine + ATP = UDP-N-acetyl-alpha-D-glucosamine 3'-phosphate + ADP + H(+)</text>
        <dbReference type="Rhea" id="RHEA:32671"/>
        <dbReference type="ChEBI" id="CHEBI:15378"/>
        <dbReference type="ChEBI" id="CHEBI:30616"/>
        <dbReference type="ChEBI" id="CHEBI:57705"/>
        <dbReference type="ChEBI" id="CHEBI:64353"/>
        <dbReference type="ChEBI" id="CHEBI:456216"/>
        <dbReference type="EC" id="2.7.1.176"/>
    </reaction>
</comment>
<evidence type="ECO:0000256" key="6">
    <source>
        <dbReference type="ARBA" id="ARBA00048178"/>
    </source>
</evidence>
<keyword evidence="4" id="KW-0067">ATP-binding</keyword>
<keyword evidence="3" id="KW-0547">Nucleotide-binding</keyword>
<sequence length="90" mass="10140">MGELQAIEIWRDEIRDKVFRRSGAATQPVTFFLGGQPGAGKTRGKNFALSQYEKGAVAEIIGDDFRHYHPEYKRLLTTDPLKMPDATATR</sequence>
<evidence type="ECO:0000259" key="7">
    <source>
        <dbReference type="Pfam" id="PF06414"/>
    </source>
</evidence>
<dbReference type="EMBL" id="VSZY01000014">
    <property type="protein sequence ID" value="MCU9969346.1"/>
    <property type="molecule type" value="Genomic_DNA"/>
</dbReference>
<dbReference type="Proteomes" id="UP001209486">
    <property type="component" value="Unassembled WGS sequence"/>
</dbReference>
<evidence type="ECO:0000256" key="1">
    <source>
        <dbReference type="ARBA" id="ARBA00009104"/>
    </source>
</evidence>
<proteinExistence type="inferred from homology"/>
<dbReference type="Proteomes" id="UP000578252">
    <property type="component" value="Unassembled WGS sequence"/>
</dbReference>
<dbReference type="EMBL" id="JABCUR010000003">
    <property type="protein sequence ID" value="NMW64911.1"/>
    <property type="molecule type" value="Genomic_DNA"/>
</dbReference>
<dbReference type="InterPro" id="IPR010488">
    <property type="entry name" value="Zeta_toxin_domain"/>
</dbReference>
<dbReference type="GO" id="GO:0016301">
    <property type="term" value="F:kinase activity"/>
    <property type="evidence" value="ECO:0007669"/>
    <property type="project" value="InterPro"/>
</dbReference>
<evidence type="ECO:0000256" key="3">
    <source>
        <dbReference type="ARBA" id="ARBA00022741"/>
    </source>
</evidence>
<evidence type="ECO:0000313" key="10">
    <source>
        <dbReference type="EMBL" id="NMW93696.1"/>
    </source>
</evidence>
<accession>A0A7Y0U6D7</accession>
<dbReference type="RefSeq" id="WP_169757350.1">
    <property type="nucleotide sequence ID" value="NZ_JABCUO010000016.1"/>
</dbReference>
<reference evidence="8 13" key="1">
    <citation type="submission" date="2019-08" db="EMBL/GenBank/DDBJ databases">
        <title>Comparison of rpoB and gyrB Sequences from Mobiluncus Species and Development of a Multiplex PCR Method for Clinical Detection of Mobiluncus curtisii and Mobiluncus mulieris.</title>
        <authorList>
            <person name="Yang L."/>
            <person name="Shen Y."/>
            <person name="Xu G."/>
            <person name="Shu L.-B."/>
            <person name="Hu J."/>
            <person name="Zhang R."/>
            <person name="Wang Y."/>
            <person name="Zhou H.-W."/>
            <person name="Zhang X."/>
        </authorList>
    </citation>
    <scope>NUCLEOTIDE SEQUENCE [LARGE SCALE GENOMIC DNA]</scope>
    <source>
        <strain evidence="8 13">M26</strain>
    </source>
</reference>
<dbReference type="Pfam" id="PF06414">
    <property type="entry name" value="Zeta_toxin"/>
    <property type="match status" value="1"/>
</dbReference>
<dbReference type="InterPro" id="IPR027417">
    <property type="entry name" value="P-loop_NTPase"/>
</dbReference>
<gene>
    <name evidence="8" type="ORF">FYZ43_08090</name>
    <name evidence="10" type="ORF">HHJ74_08340</name>
    <name evidence="9" type="ORF">HHJ78_05045</name>
</gene>
<evidence type="ECO:0000256" key="2">
    <source>
        <dbReference type="ARBA" id="ARBA00011963"/>
    </source>
</evidence>
<dbReference type="AlphaFoldDB" id="A0A7Y0U6D7"/>
<evidence type="ECO:0000313" key="11">
    <source>
        <dbReference type="Proteomes" id="UP000578252"/>
    </source>
</evidence>